<dbReference type="GO" id="GO:0005576">
    <property type="term" value="C:extracellular region"/>
    <property type="evidence" value="ECO:0007669"/>
    <property type="project" value="TreeGrafter"/>
</dbReference>
<organism evidence="10 11">
    <name type="scientific">Pseudoxanthomonas suwonensis</name>
    <dbReference type="NCBI Taxonomy" id="314722"/>
    <lineage>
        <taxon>Bacteria</taxon>
        <taxon>Pseudomonadati</taxon>
        <taxon>Pseudomonadota</taxon>
        <taxon>Gammaproteobacteria</taxon>
        <taxon>Lysobacterales</taxon>
        <taxon>Lysobacteraceae</taxon>
        <taxon>Pseudoxanthomonas</taxon>
    </lineage>
</organism>
<dbReference type="AlphaFoldDB" id="A0A0E3YZQ8"/>
<feature type="domain" description="L,D-TPase catalytic" evidence="9">
    <location>
        <begin position="191"/>
        <end position="324"/>
    </location>
</feature>
<evidence type="ECO:0000256" key="2">
    <source>
        <dbReference type="ARBA" id="ARBA00005992"/>
    </source>
</evidence>
<dbReference type="CDD" id="cd16913">
    <property type="entry name" value="YkuD_like"/>
    <property type="match status" value="1"/>
</dbReference>
<evidence type="ECO:0000256" key="4">
    <source>
        <dbReference type="ARBA" id="ARBA00022960"/>
    </source>
</evidence>
<dbReference type="Proteomes" id="UP000033067">
    <property type="component" value="Chromosome"/>
</dbReference>
<comment type="similarity">
    <text evidence="2">Belongs to the YkuD family.</text>
</comment>
<keyword evidence="3" id="KW-0808">Transferase</keyword>
<keyword evidence="4 7" id="KW-0133">Cell shape</keyword>
<dbReference type="InterPro" id="IPR038063">
    <property type="entry name" value="Transpep_catalytic_dom"/>
</dbReference>
<dbReference type="Pfam" id="PF01471">
    <property type="entry name" value="PG_binding_1"/>
    <property type="match status" value="1"/>
</dbReference>
<dbReference type="Gene3D" id="1.10.101.10">
    <property type="entry name" value="PGBD-like superfamily/PGBD"/>
    <property type="match status" value="1"/>
</dbReference>
<evidence type="ECO:0000256" key="7">
    <source>
        <dbReference type="PROSITE-ProRule" id="PRU01373"/>
    </source>
</evidence>
<feature type="chain" id="PRO_5002415830" evidence="8">
    <location>
        <begin position="22"/>
        <end position="325"/>
    </location>
</feature>
<dbReference type="GO" id="GO:0008360">
    <property type="term" value="P:regulation of cell shape"/>
    <property type="evidence" value="ECO:0007669"/>
    <property type="project" value="UniProtKB-UniRule"/>
</dbReference>
<name>A0A0E3YZQ8_9GAMM</name>
<evidence type="ECO:0000259" key="9">
    <source>
        <dbReference type="PROSITE" id="PS52029"/>
    </source>
</evidence>
<evidence type="ECO:0000313" key="11">
    <source>
        <dbReference type="Proteomes" id="UP000033067"/>
    </source>
</evidence>
<evidence type="ECO:0000256" key="8">
    <source>
        <dbReference type="SAM" id="SignalP"/>
    </source>
</evidence>
<dbReference type="RefSeq" id="WP_052630666.1">
    <property type="nucleotide sequence ID" value="NZ_CP011144.1"/>
</dbReference>
<dbReference type="PROSITE" id="PS52029">
    <property type="entry name" value="LD_TPASE"/>
    <property type="match status" value="1"/>
</dbReference>
<dbReference type="SUPFAM" id="SSF141523">
    <property type="entry name" value="L,D-transpeptidase catalytic domain-like"/>
    <property type="match status" value="1"/>
</dbReference>
<dbReference type="InterPro" id="IPR050979">
    <property type="entry name" value="LD-transpeptidase"/>
</dbReference>
<protein>
    <submittedName>
        <fullName evidence="10">Peptidoglycan-binding protein</fullName>
    </submittedName>
</protein>
<gene>
    <name evidence="10" type="ORF">WQ53_04105</name>
</gene>
<feature type="active site" description="Proton donor/acceptor" evidence="7">
    <location>
        <position position="284"/>
    </location>
</feature>
<proteinExistence type="inferred from homology"/>
<dbReference type="GO" id="GO:0018104">
    <property type="term" value="P:peptidoglycan-protein cross-linking"/>
    <property type="evidence" value="ECO:0007669"/>
    <property type="project" value="TreeGrafter"/>
</dbReference>
<dbReference type="SUPFAM" id="SSF47090">
    <property type="entry name" value="PGBD-like"/>
    <property type="match status" value="1"/>
</dbReference>
<keyword evidence="5 7" id="KW-0573">Peptidoglycan synthesis</keyword>
<comment type="pathway">
    <text evidence="1 7">Cell wall biogenesis; peptidoglycan biosynthesis.</text>
</comment>
<reference evidence="10 11" key="1">
    <citation type="journal article" date="2015" name="Genome Announc.">
        <title>Complete Genome Sequence of Pseudoxanthomonas suwonensis Strain J1, a Cellulose-Degrading Bacterium Isolated from Leaf- and Wood-Enriched Soil.</title>
        <authorList>
            <person name="Hou L."/>
            <person name="Jiang J."/>
            <person name="Xu Z."/>
            <person name="Zhou Y."/>
            <person name="Leung F.C."/>
        </authorList>
    </citation>
    <scope>NUCLEOTIDE SEQUENCE [LARGE SCALE GENOMIC DNA]</scope>
    <source>
        <strain evidence="10 11">J1</strain>
    </source>
</reference>
<evidence type="ECO:0000313" key="10">
    <source>
        <dbReference type="EMBL" id="AKC86073.1"/>
    </source>
</evidence>
<dbReference type="OrthoDB" id="9787225at2"/>
<evidence type="ECO:0000256" key="3">
    <source>
        <dbReference type="ARBA" id="ARBA00022679"/>
    </source>
</evidence>
<feature type="active site" description="Nucleophile" evidence="7">
    <location>
        <position position="300"/>
    </location>
</feature>
<dbReference type="GO" id="GO:0071555">
    <property type="term" value="P:cell wall organization"/>
    <property type="evidence" value="ECO:0007669"/>
    <property type="project" value="UniProtKB-UniRule"/>
</dbReference>
<evidence type="ECO:0000256" key="5">
    <source>
        <dbReference type="ARBA" id="ARBA00022984"/>
    </source>
</evidence>
<evidence type="ECO:0000256" key="1">
    <source>
        <dbReference type="ARBA" id="ARBA00004752"/>
    </source>
</evidence>
<dbReference type="PANTHER" id="PTHR30582:SF30">
    <property type="entry name" value="BLR4375 PROTEIN"/>
    <property type="match status" value="1"/>
</dbReference>
<keyword evidence="6 7" id="KW-0961">Cell wall biogenesis/degradation</keyword>
<dbReference type="InterPro" id="IPR036366">
    <property type="entry name" value="PGBDSf"/>
</dbReference>
<dbReference type="PANTHER" id="PTHR30582">
    <property type="entry name" value="L,D-TRANSPEPTIDASE"/>
    <property type="match status" value="1"/>
</dbReference>
<dbReference type="Gene3D" id="2.40.440.10">
    <property type="entry name" value="L,D-transpeptidase catalytic domain-like"/>
    <property type="match status" value="1"/>
</dbReference>
<dbReference type="UniPathway" id="UPA00219"/>
<dbReference type="InterPro" id="IPR002477">
    <property type="entry name" value="Peptidoglycan-bd-like"/>
</dbReference>
<keyword evidence="8" id="KW-0732">Signal</keyword>
<dbReference type="InterPro" id="IPR036365">
    <property type="entry name" value="PGBD-like_sf"/>
</dbReference>
<evidence type="ECO:0000256" key="6">
    <source>
        <dbReference type="ARBA" id="ARBA00023316"/>
    </source>
</evidence>
<dbReference type="EMBL" id="CP011144">
    <property type="protein sequence ID" value="AKC86073.1"/>
    <property type="molecule type" value="Genomic_DNA"/>
</dbReference>
<sequence>MPLCRYAFVLFLSFAAAAAWAAPPPPAPSAAPTLAAAADDRSVREGEGALLRLQVLLDRARFSPGEIDAMAGSNQRRALRGFQAAHDLPVTGEPDEATWEALERDTAPVLDEHTLTEADIAGPYAELPNDMLEKARLDALGYASLAEALGERFHASPELLRRLNPDADFGRAGSVLKVPAVRAAPPEGKAAQLVVDRTESVLRLLDGDGRILAQYPASTGSERDPLPVGEWKILAVVRDPTFHYNPDLFWDADPTHGKATLAPGPNNPVGPVWIDLSKPHYGIHGTPEPRGVGKRQSHGCIRLTNWDALDVAAAVDASVPVILQE</sequence>
<feature type="signal peptide" evidence="8">
    <location>
        <begin position="1"/>
        <end position="21"/>
    </location>
</feature>
<keyword evidence="11" id="KW-1185">Reference proteome</keyword>
<dbReference type="GO" id="GO:0071972">
    <property type="term" value="F:peptidoglycan L,D-transpeptidase activity"/>
    <property type="evidence" value="ECO:0007669"/>
    <property type="project" value="TreeGrafter"/>
</dbReference>
<dbReference type="GO" id="GO:0016740">
    <property type="term" value="F:transferase activity"/>
    <property type="evidence" value="ECO:0007669"/>
    <property type="project" value="UniProtKB-KW"/>
</dbReference>
<dbReference type="Pfam" id="PF03734">
    <property type="entry name" value="YkuD"/>
    <property type="match status" value="1"/>
</dbReference>
<dbReference type="PATRIC" id="fig|314722.6.peg.854"/>
<accession>A0A0E3YZQ8</accession>
<dbReference type="InterPro" id="IPR005490">
    <property type="entry name" value="LD_TPept_cat_dom"/>
</dbReference>
<dbReference type="KEGG" id="psuw:WQ53_04105"/>